<gene>
    <name evidence="13" type="ORF">KGF56_002810</name>
</gene>
<dbReference type="SUPFAM" id="SSF54556">
    <property type="entry name" value="Chitinase insertion domain"/>
    <property type="match status" value="1"/>
</dbReference>
<dbReference type="Gene3D" id="3.10.50.10">
    <property type="match status" value="1"/>
</dbReference>
<dbReference type="InterPro" id="IPR001223">
    <property type="entry name" value="Glyco_hydro18_cat"/>
</dbReference>
<dbReference type="PROSITE" id="PS01095">
    <property type="entry name" value="GH18_1"/>
    <property type="match status" value="1"/>
</dbReference>
<dbReference type="Pfam" id="PF00704">
    <property type="entry name" value="Glyco_hydro_18"/>
    <property type="match status" value="1"/>
</dbReference>
<evidence type="ECO:0000256" key="9">
    <source>
        <dbReference type="ARBA" id="ARBA00023326"/>
    </source>
</evidence>
<dbReference type="PANTHER" id="PTHR11177">
    <property type="entry name" value="CHITINASE"/>
    <property type="match status" value="1"/>
</dbReference>
<comment type="caution">
    <text evidence="13">The sequence shown here is derived from an EMBL/GenBank/DDBJ whole genome shotgun (WGS) entry which is preliminary data.</text>
</comment>
<proteinExistence type="inferred from homology"/>
<dbReference type="InterPro" id="IPR017853">
    <property type="entry name" value="GH"/>
</dbReference>
<dbReference type="Proteomes" id="UP001202479">
    <property type="component" value="Unassembled WGS sequence"/>
</dbReference>
<dbReference type="EC" id="3.2.1.14" evidence="3"/>
<keyword evidence="14" id="KW-1185">Reference proteome</keyword>
<dbReference type="InterPro" id="IPR001579">
    <property type="entry name" value="Glyco_hydro_18_chit_AS"/>
</dbReference>
<dbReference type="GO" id="GO:0008843">
    <property type="term" value="F:endochitinase activity"/>
    <property type="evidence" value="ECO:0007669"/>
    <property type="project" value="UniProtKB-EC"/>
</dbReference>
<dbReference type="GO" id="GO:0006032">
    <property type="term" value="P:chitin catabolic process"/>
    <property type="evidence" value="ECO:0007669"/>
    <property type="project" value="UniProtKB-KW"/>
</dbReference>
<dbReference type="InterPro" id="IPR011583">
    <property type="entry name" value="Chitinase_II/V-like_cat"/>
</dbReference>
<evidence type="ECO:0000259" key="12">
    <source>
        <dbReference type="PROSITE" id="PS51910"/>
    </source>
</evidence>
<dbReference type="AlphaFoldDB" id="A0AAI9SWI4"/>
<evidence type="ECO:0000256" key="3">
    <source>
        <dbReference type="ARBA" id="ARBA00012729"/>
    </source>
</evidence>
<dbReference type="GO" id="GO:0005576">
    <property type="term" value="C:extracellular region"/>
    <property type="evidence" value="ECO:0007669"/>
    <property type="project" value="UniProtKB-SubCell"/>
</dbReference>
<dbReference type="GO" id="GO:0008061">
    <property type="term" value="F:chitin binding"/>
    <property type="evidence" value="ECO:0007669"/>
    <property type="project" value="InterPro"/>
</dbReference>
<evidence type="ECO:0000256" key="8">
    <source>
        <dbReference type="ARBA" id="ARBA00023295"/>
    </source>
</evidence>
<dbReference type="PROSITE" id="PS51910">
    <property type="entry name" value="GH18_2"/>
    <property type="match status" value="1"/>
</dbReference>
<evidence type="ECO:0000256" key="5">
    <source>
        <dbReference type="ARBA" id="ARBA00022801"/>
    </source>
</evidence>
<evidence type="ECO:0000256" key="4">
    <source>
        <dbReference type="ARBA" id="ARBA00022525"/>
    </source>
</evidence>
<organism evidence="13 14">
    <name type="scientific">Candida oxycetoniae</name>
    <dbReference type="NCBI Taxonomy" id="497107"/>
    <lineage>
        <taxon>Eukaryota</taxon>
        <taxon>Fungi</taxon>
        <taxon>Dikarya</taxon>
        <taxon>Ascomycota</taxon>
        <taxon>Saccharomycotina</taxon>
        <taxon>Pichiomycetes</taxon>
        <taxon>Debaryomycetaceae</taxon>
        <taxon>Candida/Lodderomyces clade</taxon>
        <taxon>Candida</taxon>
    </lineage>
</organism>
<dbReference type="PANTHER" id="PTHR11177:SF317">
    <property type="entry name" value="CHITINASE 12-RELATED"/>
    <property type="match status" value="1"/>
</dbReference>
<dbReference type="GeneID" id="73380427"/>
<evidence type="ECO:0000256" key="6">
    <source>
        <dbReference type="ARBA" id="ARBA00023024"/>
    </source>
</evidence>
<comment type="subcellular location">
    <subcellularLocation>
        <location evidence="2">Secreted</location>
    </subcellularLocation>
</comment>
<dbReference type="InterPro" id="IPR029070">
    <property type="entry name" value="Chitinase_insertion_sf"/>
</dbReference>
<name>A0AAI9SWI4_9ASCO</name>
<evidence type="ECO:0000256" key="10">
    <source>
        <dbReference type="RuleBase" id="RU000489"/>
    </source>
</evidence>
<dbReference type="SUPFAM" id="SSF51445">
    <property type="entry name" value="(Trans)glycosidases"/>
    <property type="match status" value="1"/>
</dbReference>
<sequence>MMEKVQQILRQKQGGVDTSSQGFKLCVYFANWSVYGKKHFPSHIPYEYYTHIFYAFLKINSETGELCFTDEWCDLQMQEESLIPGEIVHGNLESLYQMKRLNRSLKVIMSVGGWGACSQFEAITDDKEKLRCFVESAATLLLKYKFDGIDIDWEYPNNDQQARGLVEILAKLRQALPKQTILTVAVPGGEENGRYLKIKEMDQYLSFWNLMTYDFAGQSWSQKTGFHSNLFGKNGDNELCASQVVQSYLQRGVPACKLVLGMPMYGRVFCGVSNCLIGQPFAKTSKEDIINYNKICEFKEHGFDPRKVAAFSYDPEKKEFVTYDNAQSAKIKASYVKSNGLGGGMWWESSGDREISKRGTCESLVFNFAEQLGGRSALDNSKNKLD</sequence>
<keyword evidence="7" id="KW-0119">Carbohydrate metabolism</keyword>
<comment type="similarity">
    <text evidence="11">Belongs to the glycosyl hydrolase 18 family.</text>
</comment>
<dbReference type="FunFam" id="3.20.20.80:FF:000075">
    <property type="entry name" value="Sporulation-specific chitinase"/>
    <property type="match status" value="1"/>
</dbReference>
<evidence type="ECO:0000313" key="14">
    <source>
        <dbReference type="Proteomes" id="UP001202479"/>
    </source>
</evidence>
<keyword evidence="9" id="KW-0624">Polysaccharide degradation</keyword>
<evidence type="ECO:0000256" key="7">
    <source>
        <dbReference type="ARBA" id="ARBA00023277"/>
    </source>
</evidence>
<keyword evidence="5 10" id="KW-0378">Hydrolase</keyword>
<dbReference type="RefSeq" id="XP_049180158.1">
    <property type="nucleotide sequence ID" value="XM_049324079.1"/>
</dbReference>
<evidence type="ECO:0000256" key="2">
    <source>
        <dbReference type="ARBA" id="ARBA00004613"/>
    </source>
</evidence>
<dbReference type="CDD" id="cd06548">
    <property type="entry name" value="GH18_chitinase"/>
    <property type="match status" value="1"/>
</dbReference>
<dbReference type="GO" id="GO:0000272">
    <property type="term" value="P:polysaccharide catabolic process"/>
    <property type="evidence" value="ECO:0007669"/>
    <property type="project" value="UniProtKB-KW"/>
</dbReference>
<keyword evidence="6" id="KW-0146">Chitin degradation</keyword>
<dbReference type="EMBL" id="JAHUZD010000103">
    <property type="protein sequence ID" value="KAI3404413.2"/>
    <property type="molecule type" value="Genomic_DNA"/>
</dbReference>
<comment type="catalytic activity">
    <reaction evidence="1">
        <text>Random endo-hydrolysis of N-acetyl-beta-D-glucosaminide (1-&gt;4)-beta-linkages in chitin and chitodextrins.</text>
        <dbReference type="EC" id="3.2.1.14"/>
    </reaction>
</comment>
<reference evidence="13" key="1">
    <citation type="journal article" date="2022" name="DNA Res.">
        <title>Genome analysis of five recently described species of the CUG-Ser clade uncovers Candida theae as a new hybrid lineage with pathogenic potential in the Candida parapsilosis species complex.</title>
        <authorList>
            <person name="Mixao V."/>
            <person name="Del Olmo V."/>
            <person name="Hegedusova E."/>
            <person name="Saus E."/>
            <person name="Pryszcz L."/>
            <person name="Cillingova A."/>
            <person name="Nosek J."/>
            <person name="Gabaldon T."/>
        </authorList>
    </citation>
    <scope>NUCLEOTIDE SEQUENCE</scope>
    <source>
        <strain evidence="13">CBS 10844</strain>
    </source>
</reference>
<dbReference type="InterPro" id="IPR050314">
    <property type="entry name" value="Glycosyl_Hydrlase_18"/>
</dbReference>
<keyword evidence="8 10" id="KW-0326">Glycosidase</keyword>
<protein>
    <recommendedName>
        <fullName evidence="3">chitinase</fullName>
        <ecNumber evidence="3">3.2.1.14</ecNumber>
    </recommendedName>
</protein>
<evidence type="ECO:0000256" key="1">
    <source>
        <dbReference type="ARBA" id="ARBA00000822"/>
    </source>
</evidence>
<evidence type="ECO:0000313" key="13">
    <source>
        <dbReference type="EMBL" id="KAI3404413.2"/>
    </source>
</evidence>
<evidence type="ECO:0000256" key="11">
    <source>
        <dbReference type="RuleBase" id="RU004453"/>
    </source>
</evidence>
<dbReference type="Gene3D" id="3.20.20.80">
    <property type="entry name" value="Glycosidases"/>
    <property type="match status" value="1"/>
</dbReference>
<dbReference type="SMART" id="SM00636">
    <property type="entry name" value="Glyco_18"/>
    <property type="match status" value="1"/>
</dbReference>
<feature type="domain" description="GH18" evidence="12">
    <location>
        <begin position="23"/>
        <end position="375"/>
    </location>
</feature>
<accession>A0AAI9SWI4</accession>
<keyword evidence="4" id="KW-0964">Secreted</keyword>